<protein>
    <recommendedName>
        <fullName evidence="5">DNA (cytosine-5-)-methyltransferase</fullName>
    </recommendedName>
</protein>
<keyword evidence="1" id="KW-0489">Methyltransferase</keyword>
<keyword evidence="4" id="KW-1185">Reference proteome</keyword>
<dbReference type="InterPro" id="IPR029063">
    <property type="entry name" value="SAM-dependent_MTases_sf"/>
</dbReference>
<evidence type="ECO:0000313" key="4">
    <source>
        <dbReference type="Proteomes" id="UP001642464"/>
    </source>
</evidence>
<keyword evidence="2" id="KW-0808">Transferase</keyword>
<evidence type="ECO:0000256" key="2">
    <source>
        <dbReference type="ARBA" id="ARBA00022679"/>
    </source>
</evidence>
<evidence type="ECO:0000256" key="1">
    <source>
        <dbReference type="ARBA" id="ARBA00022603"/>
    </source>
</evidence>
<dbReference type="SUPFAM" id="SSF53335">
    <property type="entry name" value="S-adenosyl-L-methionine-dependent methyltransferases"/>
    <property type="match status" value="1"/>
</dbReference>
<dbReference type="Pfam" id="PF00145">
    <property type="entry name" value="DNA_methylase"/>
    <property type="match status" value="1"/>
</dbReference>
<accession>A0ABP0HD63</accession>
<evidence type="ECO:0008006" key="5">
    <source>
        <dbReference type="Google" id="ProtNLM"/>
    </source>
</evidence>
<organism evidence="3 4">
    <name type="scientific">Durusdinium trenchii</name>
    <dbReference type="NCBI Taxonomy" id="1381693"/>
    <lineage>
        <taxon>Eukaryota</taxon>
        <taxon>Sar</taxon>
        <taxon>Alveolata</taxon>
        <taxon>Dinophyceae</taxon>
        <taxon>Suessiales</taxon>
        <taxon>Symbiodiniaceae</taxon>
        <taxon>Durusdinium</taxon>
    </lineage>
</organism>
<dbReference type="Proteomes" id="UP001642464">
    <property type="component" value="Unassembled WGS sequence"/>
</dbReference>
<name>A0ABP0HD63_9DINO</name>
<gene>
    <name evidence="3" type="ORF">SCF082_LOCUS686</name>
</gene>
<dbReference type="Gene3D" id="3.40.50.150">
    <property type="entry name" value="Vaccinia Virus protein VP39"/>
    <property type="match status" value="1"/>
</dbReference>
<reference evidence="3 4" key="1">
    <citation type="submission" date="2024-02" db="EMBL/GenBank/DDBJ databases">
        <authorList>
            <person name="Chen Y."/>
            <person name="Shah S."/>
            <person name="Dougan E. K."/>
            <person name="Thang M."/>
            <person name="Chan C."/>
        </authorList>
    </citation>
    <scope>NUCLEOTIDE SEQUENCE [LARGE SCALE GENOMIC DNA]</scope>
</reference>
<evidence type="ECO:0000313" key="3">
    <source>
        <dbReference type="EMBL" id="CAK8986765.1"/>
    </source>
</evidence>
<comment type="caution">
    <text evidence="3">The sequence shown here is derived from an EMBL/GenBank/DDBJ whole genome shotgun (WGS) entry which is preliminary data.</text>
</comment>
<proteinExistence type="predicted"/>
<dbReference type="EMBL" id="CAXAMM010000270">
    <property type="protein sequence ID" value="CAK8986765.1"/>
    <property type="molecule type" value="Genomic_DNA"/>
</dbReference>
<sequence length="480" mass="53041">MSCCFAYIHRTFGAELDFLAIAMASMKRPAAMKKPAGQPPQKKAKEANDIKEMTNDRFSLPDFCEQLLASLQLRRSGKPLHFATAFSGSGAPSLVLSCLLEDGVVELFSSEKELSACHALMRNTKTRHIYEDAMAAAQKKKPAWCCQHGRLCDIPAGKQDLYIAGFTCKGNSTQNPNRFTESPAESKHFEAFEACILHIKNHKPVSFILENVTGVLMKESSDSEKKFIEVLMGKMKEEIPEYEVGYVKITAAPLPTSRPRIYWIGHTNASVKEVVVQIEKLISTVSGWKVHHVDSFLDAADDPSIAKWAILGSSMKSAHEIDEAASYASALAKARDKAGKRLPQALSWPAVPDRESRHCTEVLPWLKAQVDCYEQICSFMSIARSNEHWLADVSQTSNRGSVKLTGTVPTLTTSSRLWSYKLHRELTPDECMRIHGFSQYDLRGLSTSEAKAIIGNMMAGTALAIILCPVLRSLGCLVPS</sequence>
<dbReference type="InterPro" id="IPR001525">
    <property type="entry name" value="C5_MeTfrase"/>
</dbReference>